<keyword evidence="3" id="KW-1185">Reference proteome</keyword>
<feature type="compositionally biased region" description="Polar residues" evidence="1">
    <location>
        <begin position="1"/>
        <end position="12"/>
    </location>
</feature>
<sequence>MESPISNTFTKSSHNHPTKKKALPSAQLGRGRGEKKIHQVFMAAKFIGRMKSKCVVEKVKKYSESLMKEIKEGGKTLESIQQRFIMQTSLSVPLMPPSFNSNNKANLSKK</sequence>
<feature type="region of interest" description="Disordered" evidence="1">
    <location>
        <begin position="1"/>
        <end position="34"/>
    </location>
</feature>
<protein>
    <submittedName>
        <fullName evidence="2">Uncharacterized protein</fullName>
    </submittedName>
</protein>
<dbReference type="EMBL" id="JACXVP010000006">
    <property type="protein sequence ID" value="KAG5598793.1"/>
    <property type="molecule type" value="Genomic_DNA"/>
</dbReference>
<dbReference type="AlphaFoldDB" id="A0A9J5YEU9"/>
<dbReference type="OrthoDB" id="1937329at2759"/>
<accession>A0A9J5YEU9</accession>
<gene>
    <name evidence="2" type="ORF">H5410_030163</name>
</gene>
<comment type="caution">
    <text evidence="2">The sequence shown here is derived from an EMBL/GenBank/DDBJ whole genome shotgun (WGS) entry which is preliminary data.</text>
</comment>
<dbReference type="Proteomes" id="UP000824120">
    <property type="component" value="Chromosome 6"/>
</dbReference>
<organism evidence="2 3">
    <name type="scientific">Solanum commersonii</name>
    <name type="common">Commerson's wild potato</name>
    <name type="synonym">Commerson's nightshade</name>
    <dbReference type="NCBI Taxonomy" id="4109"/>
    <lineage>
        <taxon>Eukaryota</taxon>
        <taxon>Viridiplantae</taxon>
        <taxon>Streptophyta</taxon>
        <taxon>Embryophyta</taxon>
        <taxon>Tracheophyta</taxon>
        <taxon>Spermatophyta</taxon>
        <taxon>Magnoliopsida</taxon>
        <taxon>eudicotyledons</taxon>
        <taxon>Gunneridae</taxon>
        <taxon>Pentapetalae</taxon>
        <taxon>asterids</taxon>
        <taxon>lamiids</taxon>
        <taxon>Solanales</taxon>
        <taxon>Solanaceae</taxon>
        <taxon>Solanoideae</taxon>
        <taxon>Solaneae</taxon>
        <taxon>Solanum</taxon>
    </lineage>
</organism>
<evidence type="ECO:0000256" key="1">
    <source>
        <dbReference type="SAM" id="MobiDB-lite"/>
    </source>
</evidence>
<feature type="compositionally biased region" description="Basic residues" evidence="1">
    <location>
        <begin position="13"/>
        <end position="22"/>
    </location>
</feature>
<evidence type="ECO:0000313" key="2">
    <source>
        <dbReference type="EMBL" id="KAG5598793.1"/>
    </source>
</evidence>
<evidence type="ECO:0000313" key="3">
    <source>
        <dbReference type="Proteomes" id="UP000824120"/>
    </source>
</evidence>
<name>A0A9J5YEU9_SOLCO</name>
<reference evidence="2 3" key="1">
    <citation type="submission" date="2020-09" db="EMBL/GenBank/DDBJ databases">
        <title>De no assembly of potato wild relative species, Solanum commersonii.</title>
        <authorList>
            <person name="Cho K."/>
        </authorList>
    </citation>
    <scope>NUCLEOTIDE SEQUENCE [LARGE SCALE GENOMIC DNA]</scope>
    <source>
        <strain evidence="2">LZ3.2</strain>
        <tissue evidence="2">Leaf</tissue>
    </source>
</reference>
<proteinExistence type="predicted"/>